<dbReference type="Proteomes" id="UP001642409">
    <property type="component" value="Unassembled WGS sequence"/>
</dbReference>
<name>A0AA86NC14_9EUKA</name>
<accession>A0AA86NC14</accession>
<evidence type="ECO:0000313" key="3">
    <source>
        <dbReference type="Proteomes" id="UP001642409"/>
    </source>
</evidence>
<organism evidence="1">
    <name type="scientific">Hexamita inflata</name>
    <dbReference type="NCBI Taxonomy" id="28002"/>
    <lineage>
        <taxon>Eukaryota</taxon>
        <taxon>Metamonada</taxon>
        <taxon>Diplomonadida</taxon>
        <taxon>Hexamitidae</taxon>
        <taxon>Hexamitinae</taxon>
        <taxon>Hexamita</taxon>
    </lineage>
</organism>
<keyword evidence="3" id="KW-1185">Reference proteome</keyword>
<dbReference type="EMBL" id="CATOUU010000114">
    <property type="protein sequence ID" value="CAI9916894.1"/>
    <property type="molecule type" value="Genomic_DNA"/>
</dbReference>
<protein>
    <submittedName>
        <fullName evidence="2">Hypothetical_protein</fullName>
    </submittedName>
</protein>
<reference evidence="1" key="1">
    <citation type="submission" date="2023-06" db="EMBL/GenBank/DDBJ databases">
        <authorList>
            <person name="Kurt Z."/>
        </authorList>
    </citation>
    <scope>NUCLEOTIDE SEQUENCE</scope>
</reference>
<dbReference type="AlphaFoldDB" id="A0AA86NC14"/>
<comment type="caution">
    <text evidence="1">The sequence shown here is derived from an EMBL/GenBank/DDBJ whole genome shotgun (WGS) entry which is preliminary data.</text>
</comment>
<reference evidence="2 3" key="2">
    <citation type="submission" date="2024-07" db="EMBL/GenBank/DDBJ databases">
        <authorList>
            <person name="Akdeniz Z."/>
        </authorList>
    </citation>
    <scope>NUCLEOTIDE SEQUENCE [LARGE SCALE GENOMIC DNA]</scope>
</reference>
<gene>
    <name evidence="1" type="ORF">HINF_LOCUS4539</name>
    <name evidence="2" type="ORF">HINF_LOCUS77734</name>
</gene>
<proteinExistence type="predicted"/>
<dbReference type="EMBL" id="CAXDID020000780">
    <property type="protein sequence ID" value="CAL6113922.1"/>
    <property type="molecule type" value="Genomic_DNA"/>
</dbReference>
<sequence>MNYLLTQDGQKYDFDRIRPQSTIQSQYLIFKKVKIEIATCNKRRARTKINAVEDVQGRPTNSLNKLGRSETFVFSSFLGPTEEFIKYCINLNQLYHSFKTSLCNFYVLVNKANL</sequence>
<evidence type="ECO:0000313" key="2">
    <source>
        <dbReference type="EMBL" id="CAL6113922.1"/>
    </source>
</evidence>
<evidence type="ECO:0000313" key="1">
    <source>
        <dbReference type="EMBL" id="CAI9916894.1"/>
    </source>
</evidence>